<dbReference type="HOGENOM" id="CLU_1154574_0_0_10"/>
<dbReference type="InterPro" id="IPR026906">
    <property type="entry name" value="LRR_5"/>
</dbReference>
<dbReference type="EMBL" id="AGXG01000067">
    <property type="protein sequence ID" value="EIY29748.1"/>
    <property type="molecule type" value="Genomic_DNA"/>
</dbReference>
<evidence type="ECO:0008006" key="3">
    <source>
        <dbReference type="Google" id="ProtNLM"/>
    </source>
</evidence>
<gene>
    <name evidence="1" type="ORF">HMPREF1062_03093</name>
</gene>
<evidence type="ECO:0000313" key="2">
    <source>
        <dbReference type="Proteomes" id="UP000003741"/>
    </source>
</evidence>
<dbReference type="OrthoDB" id="1045221at2"/>
<dbReference type="AlphaFoldDB" id="I9QKF2"/>
<reference evidence="1 2" key="1">
    <citation type="submission" date="2012-02" db="EMBL/GenBank/DDBJ databases">
        <title>The Genome Sequence of Bacteroides cellulosilyticus CL02T12C19.</title>
        <authorList>
            <consortium name="The Broad Institute Genome Sequencing Platform"/>
            <person name="Earl A."/>
            <person name="Ward D."/>
            <person name="Feldgarden M."/>
            <person name="Gevers D."/>
            <person name="Zitomersky N.L."/>
            <person name="Coyne M.J."/>
            <person name="Comstock L.E."/>
            <person name="Young S.K."/>
            <person name="Zeng Q."/>
            <person name="Gargeya S."/>
            <person name="Fitzgerald M."/>
            <person name="Haas B."/>
            <person name="Abouelleil A."/>
            <person name="Alvarado L."/>
            <person name="Arachchi H.M."/>
            <person name="Berlin A."/>
            <person name="Chapman S.B."/>
            <person name="Gearin G."/>
            <person name="Goldberg J."/>
            <person name="Griggs A."/>
            <person name="Gujja S."/>
            <person name="Hansen M."/>
            <person name="Heiman D."/>
            <person name="Howarth C."/>
            <person name="Larimer J."/>
            <person name="Lui A."/>
            <person name="MacDonald P.J.P."/>
            <person name="McCowen C."/>
            <person name="Montmayeur A."/>
            <person name="Murphy C."/>
            <person name="Neiman D."/>
            <person name="Pearson M."/>
            <person name="Priest M."/>
            <person name="Roberts A."/>
            <person name="Saif S."/>
            <person name="Shea T."/>
            <person name="Sisk P."/>
            <person name="Stolte C."/>
            <person name="Sykes S."/>
            <person name="Wortman J."/>
            <person name="Nusbaum C."/>
            <person name="Birren B."/>
        </authorList>
    </citation>
    <scope>NUCLEOTIDE SEQUENCE [LARGE SCALE GENOMIC DNA]</scope>
    <source>
        <strain evidence="1 2">CL02T12C19</strain>
    </source>
</reference>
<dbReference type="InterPro" id="IPR053139">
    <property type="entry name" value="Surface_bspA-like"/>
</dbReference>
<proteinExistence type="predicted"/>
<organism evidence="1 2">
    <name type="scientific">Bacteroides cellulosilyticus CL02T12C19</name>
    <dbReference type="NCBI Taxonomy" id="997874"/>
    <lineage>
        <taxon>Bacteria</taxon>
        <taxon>Pseudomonadati</taxon>
        <taxon>Bacteroidota</taxon>
        <taxon>Bacteroidia</taxon>
        <taxon>Bacteroidales</taxon>
        <taxon>Bacteroidaceae</taxon>
        <taxon>Bacteroides</taxon>
    </lineage>
</organism>
<dbReference type="Proteomes" id="UP000003741">
    <property type="component" value="Unassembled WGS sequence"/>
</dbReference>
<dbReference type="Pfam" id="PF13306">
    <property type="entry name" value="LRR_5"/>
    <property type="match status" value="2"/>
</dbReference>
<keyword evidence="2" id="KW-1185">Reference proteome</keyword>
<protein>
    <recommendedName>
        <fullName evidence="3">Leucine-rich repeat domain-containing protein</fullName>
    </recommendedName>
</protein>
<evidence type="ECO:0000313" key="1">
    <source>
        <dbReference type="EMBL" id="EIY29748.1"/>
    </source>
</evidence>
<sequence>MSVENELAKFDIYPFEYIETEIGTKEVAITKAKNVFGNFTFYGERNNDNSNFKEVIKIPNQIENNSVQYTVVKINHSVFDHCERLEKLIVSPSVRKIDWGFWKCFNLASIEVDKDNPHYCSCDGVLFDKNRKTLIAYPNAKGSKYKIPDRVRKLNNKSFKGCIDLQELTLPDTITHIGANAFYGCMKLKEVILPDSLQKFGGYKGELSYLPPTIFKYKGKDYKINELAEIFGNQETRKKQ</sequence>
<dbReference type="SUPFAM" id="SSF52058">
    <property type="entry name" value="L domain-like"/>
    <property type="match status" value="1"/>
</dbReference>
<dbReference type="PANTHER" id="PTHR45661:SF3">
    <property type="entry name" value="IG-LIKE DOMAIN-CONTAINING PROTEIN"/>
    <property type="match status" value="1"/>
</dbReference>
<dbReference type="PANTHER" id="PTHR45661">
    <property type="entry name" value="SURFACE ANTIGEN"/>
    <property type="match status" value="1"/>
</dbReference>
<accession>I9QKF2</accession>
<dbReference type="PATRIC" id="fig|997874.3.peg.3182"/>
<dbReference type="RefSeq" id="WP_007217553.1">
    <property type="nucleotide sequence ID" value="NZ_JH724087.1"/>
</dbReference>
<comment type="caution">
    <text evidence="1">The sequence shown here is derived from an EMBL/GenBank/DDBJ whole genome shotgun (WGS) entry which is preliminary data.</text>
</comment>
<dbReference type="Gene3D" id="3.80.10.10">
    <property type="entry name" value="Ribonuclease Inhibitor"/>
    <property type="match status" value="1"/>
</dbReference>
<dbReference type="InterPro" id="IPR032675">
    <property type="entry name" value="LRR_dom_sf"/>
</dbReference>
<name>I9QKF2_9BACE</name>